<proteinExistence type="predicted"/>
<gene>
    <name evidence="5" type="ORF">FPY71_01985</name>
</gene>
<dbReference type="GO" id="GO:0008137">
    <property type="term" value="F:NADH dehydrogenase (ubiquinone) activity"/>
    <property type="evidence" value="ECO:0007669"/>
    <property type="project" value="InterPro"/>
</dbReference>
<evidence type="ECO:0000313" key="5">
    <source>
        <dbReference type="EMBL" id="KAA0972669.1"/>
    </source>
</evidence>
<evidence type="ECO:0000259" key="4">
    <source>
        <dbReference type="Pfam" id="PF00361"/>
    </source>
</evidence>
<evidence type="ECO:0000256" key="1">
    <source>
        <dbReference type="ARBA" id="ARBA00004127"/>
    </source>
</evidence>
<keyword evidence="6" id="KW-1185">Reference proteome</keyword>
<feature type="transmembrane region" description="Helical" evidence="3">
    <location>
        <begin position="94"/>
        <end position="111"/>
    </location>
</feature>
<dbReference type="InterPro" id="IPR001750">
    <property type="entry name" value="ND/Mrp_TM"/>
</dbReference>
<dbReference type="GO" id="GO:0042773">
    <property type="term" value="P:ATP synthesis coupled electron transport"/>
    <property type="evidence" value="ECO:0007669"/>
    <property type="project" value="InterPro"/>
</dbReference>
<keyword evidence="2 3" id="KW-0812">Transmembrane</keyword>
<feature type="transmembrane region" description="Helical" evidence="3">
    <location>
        <begin position="53"/>
        <end position="73"/>
    </location>
</feature>
<dbReference type="Pfam" id="PF00361">
    <property type="entry name" value="Proton_antipo_M"/>
    <property type="match status" value="1"/>
</dbReference>
<feature type="transmembrane region" description="Helical" evidence="3">
    <location>
        <begin position="223"/>
        <end position="244"/>
    </location>
</feature>
<dbReference type="PANTHER" id="PTHR43373">
    <property type="entry name" value="NA(+)/H(+) ANTIPORTER SUBUNIT"/>
    <property type="match status" value="1"/>
</dbReference>
<dbReference type="Proteomes" id="UP000324738">
    <property type="component" value="Unassembled WGS sequence"/>
</dbReference>
<feature type="transmembrane region" description="Helical" evidence="3">
    <location>
        <begin position="187"/>
        <end position="211"/>
    </location>
</feature>
<protein>
    <submittedName>
        <fullName evidence="5">NADH-quinone oxidoreductase subunit J</fullName>
    </submittedName>
</protein>
<feature type="transmembrane region" description="Helical" evidence="3">
    <location>
        <begin position="283"/>
        <end position="304"/>
    </location>
</feature>
<feature type="transmembrane region" description="Helical" evidence="3">
    <location>
        <begin position="355"/>
        <end position="375"/>
    </location>
</feature>
<reference evidence="5 6" key="1">
    <citation type="submission" date="2019-08" db="EMBL/GenBank/DDBJ databases">
        <title>Aureimonas fodiniaquatilis sp. nov., isolated from a coal mine wastewater.</title>
        <authorList>
            <person name="Kim W."/>
        </authorList>
    </citation>
    <scope>NUCLEOTIDE SEQUENCE [LARGE SCALE GENOMIC DNA]</scope>
    <source>
        <strain evidence="5 6">CAU 1482</strain>
    </source>
</reference>
<dbReference type="PANTHER" id="PTHR43373:SF1">
    <property type="entry name" value="NA(+)_H(+) ANTIPORTER SUBUNIT A"/>
    <property type="match status" value="1"/>
</dbReference>
<evidence type="ECO:0000256" key="2">
    <source>
        <dbReference type="RuleBase" id="RU000320"/>
    </source>
</evidence>
<comment type="subcellular location">
    <subcellularLocation>
        <location evidence="1">Endomembrane system</location>
        <topology evidence="1">Multi-pass membrane protein</topology>
    </subcellularLocation>
    <subcellularLocation>
        <location evidence="2">Membrane</location>
        <topology evidence="2">Multi-pass membrane protein</topology>
    </subcellularLocation>
</comment>
<accession>A0A5B0E5F6</accession>
<dbReference type="EMBL" id="VTWH01000001">
    <property type="protein sequence ID" value="KAA0972669.1"/>
    <property type="molecule type" value="Genomic_DNA"/>
</dbReference>
<comment type="caution">
    <text evidence="5">The sequence shown here is derived from an EMBL/GenBank/DDBJ whole genome shotgun (WGS) entry which is preliminary data.</text>
</comment>
<feature type="transmembrane region" description="Helical" evidence="3">
    <location>
        <begin position="12"/>
        <end position="33"/>
    </location>
</feature>
<dbReference type="InterPro" id="IPR050616">
    <property type="entry name" value="CPA3_Na-H_Antiporter_A"/>
</dbReference>
<evidence type="ECO:0000256" key="3">
    <source>
        <dbReference type="SAM" id="Phobius"/>
    </source>
</evidence>
<keyword evidence="3" id="KW-0472">Membrane</keyword>
<evidence type="ECO:0000313" key="6">
    <source>
        <dbReference type="Proteomes" id="UP000324738"/>
    </source>
</evidence>
<feature type="transmembrane region" description="Helical" evidence="3">
    <location>
        <begin position="439"/>
        <end position="459"/>
    </location>
</feature>
<dbReference type="AlphaFoldDB" id="A0A5B0E5F6"/>
<feature type="transmembrane region" description="Helical" evidence="3">
    <location>
        <begin position="117"/>
        <end position="137"/>
    </location>
</feature>
<sequence>MLVLLANHRHSFRIVLATGAATLVVACLITLQIHGMQVPLVALLGGWQPPLGLALRADGLSAVLILLSALLVPATALFAQADMASTATEARRPLMFWILLLALWCALNIVFVSSDFFNLFVALELLTFSAVPLVCLDGKPRALAAALRYLMFALFGSALYLLGIALLYGAYGVLDIQLLSTLVSDEPVAWCALAIMTAGLLAKSALFPLYLWLPAAHSGAPAAASAVLSALVVKASFVIVLRLWVDVAPEEMASAAAPMLGALGAAAILFASLIAMRQPRLKLMVAYSTLAQLGYLFLVFPLLQGGAWASVAWTGMTLQLVSHAFAKAAMFMAAGLVAQAFGHDRIAAMGGCARSLPIPFLAFALAGLSLVGLPPSGGFSAKWLLLTAAAAQEQWWLAITILVGGILAGGYIFRVVGLAFGGPDAAPRLLQTPRRGPQIVVLGLALVAIALGFLPQAVLDISMIGQSFNDGAVQ</sequence>
<feature type="transmembrane region" description="Helical" evidence="3">
    <location>
        <begin position="256"/>
        <end position="276"/>
    </location>
</feature>
<name>A0A5B0E5F6_9HYPH</name>
<feature type="domain" description="NADH:quinone oxidoreductase/Mrp antiporter transmembrane" evidence="4">
    <location>
        <begin position="113"/>
        <end position="405"/>
    </location>
</feature>
<feature type="transmembrane region" description="Helical" evidence="3">
    <location>
        <begin position="395"/>
        <end position="418"/>
    </location>
</feature>
<feature type="transmembrane region" description="Helical" evidence="3">
    <location>
        <begin position="149"/>
        <end position="171"/>
    </location>
</feature>
<feature type="transmembrane region" description="Helical" evidence="3">
    <location>
        <begin position="324"/>
        <end position="343"/>
    </location>
</feature>
<organism evidence="5 6">
    <name type="scientific">Aureimonas fodinaquatilis</name>
    <dbReference type="NCBI Taxonomy" id="2565783"/>
    <lineage>
        <taxon>Bacteria</taxon>
        <taxon>Pseudomonadati</taxon>
        <taxon>Pseudomonadota</taxon>
        <taxon>Alphaproteobacteria</taxon>
        <taxon>Hyphomicrobiales</taxon>
        <taxon>Aurantimonadaceae</taxon>
        <taxon>Aureimonas</taxon>
    </lineage>
</organism>
<dbReference type="GO" id="GO:0012505">
    <property type="term" value="C:endomembrane system"/>
    <property type="evidence" value="ECO:0007669"/>
    <property type="project" value="UniProtKB-SubCell"/>
</dbReference>
<keyword evidence="3" id="KW-1133">Transmembrane helix</keyword>
<dbReference type="GO" id="GO:0016020">
    <property type="term" value="C:membrane"/>
    <property type="evidence" value="ECO:0007669"/>
    <property type="project" value="UniProtKB-SubCell"/>
</dbReference>
<dbReference type="OrthoDB" id="9768329at2"/>
<dbReference type="InterPro" id="IPR003918">
    <property type="entry name" value="NADH_UbQ_OxRdtase"/>
</dbReference>
<dbReference type="PRINTS" id="PR01437">
    <property type="entry name" value="NUOXDRDTASE4"/>
</dbReference>